<dbReference type="GO" id="GO:0042626">
    <property type="term" value="F:ATPase-coupled transmembrane transporter activity"/>
    <property type="evidence" value="ECO:0007669"/>
    <property type="project" value="TreeGrafter"/>
</dbReference>
<dbReference type="Proteomes" id="UP000249432">
    <property type="component" value="Unassembled WGS sequence"/>
</dbReference>
<comment type="subcellular location">
    <subcellularLocation>
        <location evidence="1">Membrane</location>
        <topology evidence="1">Multi-pass membrane protein</topology>
    </subcellularLocation>
</comment>
<dbReference type="SUPFAM" id="SSF52540">
    <property type="entry name" value="P-loop containing nucleoside triphosphate hydrolases"/>
    <property type="match status" value="2"/>
</dbReference>
<dbReference type="Gene3D" id="3.40.50.300">
    <property type="entry name" value="P-loop containing nucleotide triphosphate hydrolases"/>
    <property type="match status" value="2"/>
</dbReference>
<feature type="compositionally biased region" description="Polar residues" evidence="9">
    <location>
        <begin position="485"/>
        <end position="496"/>
    </location>
</feature>
<comment type="similarity">
    <text evidence="2">Belongs to the ABC transporter superfamily.</text>
</comment>
<feature type="domain" description="ABC transporter" evidence="11">
    <location>
        <begin position="261"/>
        <end position="483"/>
    </location>
</feature>
<evidence type="ECO:0000256" key="7">
    <source>
        <dbReference type="ARBA" id="ARBA00022989"/>
    </source>
</evidence>
<dbReference type="InterPro" id="IPR003439">
    <property type="entry name" value="ABC_transporter-like_ATP-bd"/>
</dbReference>
<keyword evidence="6" id="KW-0067">ATP-binding</keyword>
<proteinExistence type="inferred from homology"/>
<keyword evidence="5" id="KW-0547">Nucleotide-binding</keyword>
<reference evidence="12 13" key="1">
    <citation type="submission" date="2017-08" db="EMBL/GenBank/DDBJ databases">
        <title>Infants hospitalized years apart are colonized by the same room-sourced microbial strains.</title>
        <authorList>
            <person name="Brooks B."/>
            <person name="Olm M.R."/>
            <person name="Firek B.A."/>
            <person name="Baker R."/>
            <person name="Thomas B.C."/>
            <person name="Morowitz M.J."/>
            <person name="Banfield J.F."/>
        </authorList>
    </citation>
    <scope>NUCLEOTIDE SEQUENCE [LARGE SCALE GENOMIC DNA]</scope>
    <source>
        <strain evidence="12">S2_003_000_R1_3</strain>
    </source>
</reference>
<feature type="transmembrane region" description="Helical" evidence="10">
    <location>
        <begin position="736"/>
        <end position="753"/>
    </location>
</feature>
<dbReference type="InterPro" id="IPR050095">
    <property type="entry name" value="ECF_ABC_transporter_ATP-bd"/>
</dbReference>
<evidence type="ECO:0000256" key="9">
    <source>
        <dbReference type="SAM" id="MobiDB-lite"/>
    </source>
</evidence>
<dbReference type="GO" id="GO:0005524">
    <property type="term" value="F:ATP binding"/>
    <property type="evidence" value="ECO:0007669"/>
    <property type="project" value="UniProtKB-KW"/>
</dbReference>
<evidence type="ECO:0000259" key="11">
    <source>
        <dbReference type="PROSITE" id="PS50893"/>
    </source>
</evidence>
<feature type="transmembrane region" description="Helical" evidence="10">
    <location>
        <begin position="513"/>
        <end position="532"/>
    </location>
</feature>
<comment type="caution">
    <text evidence="12">The sequence shown here is derived from an EMBL/GenBank/DDBJ whole genome shotgun (WGS) entry which is preliminary data.</text>
</comment>
<protein>
    <recommendedName>
        <fullName evidence="11">ABC transporter domain-containing protein</fullName>
    </recommendedName>
</protein>
<dbReference type="PANTHER" id="PTHR43553">
    <property type="entry name" value="HEAVY METAL TRANSPORTER"/>
    <property type="match status" value="1"/>
</dbReference>
<gene>
    <name evidence="12" type="ORF">DI525_03285</name>
</gene>
<accession>A0A2W5UR46</accession>
<dbReference type="PROSITE" id="PS50893">
    <property type="entry name" value="ABC_TRANSPORTER_2"/>
    <property type="match status" value="2"/>
</dbReference>
<dbReference type="GO" id="GO:0016887">
    <property type="term" value="F:ATP hydrolysis activity"/>
    <property type="evidence" value="ECO:0007669"/>
    <property type="project" value="InterPro"/>
</dbReference>
<dbReference type="InterPro" id="IPR017871">
    <property type="entry name" value="ABC_transporter-like_CS"/>
</dbReference>
<dbReference type="CDD" id="cd03225">
    <property type="entry name" value="ABC_cobalt_CbiO_domain1"/>
    <property type="match status" value="2"/>
</dbReference>
<organism evidence="12 13">
    <name type="scientific">Corynebacterium kroppenstedtii</name>
    <dbReference type="NCBI Taxonomy" id="161879"/>
    <lineage>
        <taxon>Bacteria</taxon>
        <taxon>Bacillati</taxon>
        <taxon>Actinomycetota</taxon>
        <taxon>Actinomycetes</taxon>
        <taxon>Mycobacteriales</taxon>
        <taxon>Corynebacteriaceae</taxon>
        <taxon>Corynebacterium</taxon>
    </lineage>
</organism>
<sequence>MLQPALWNGARSVSGKRVVVDSLGVRREGRTSWRPESVNLTVDSGDLRVLAGPCGSGKSTTARVLTGLAAADAGLSFRGSAVIAGHDTVSEVERVSWPDFVSAVGQDPDAQVTCRTVAEEVASGLEFRGIASQEIEKRTHEALAKVGLSSLAGEEPFRLSGGQRQRLAVACALAAATPVTVLDEPVANLDPDGAQDVAAAAAELRSNHAAVLVIDHGSTAFQDGKYPVTVLARDGNTAGDGPWSPHIPVIHTNHTPGAVVARVQRVHLRTAGKTRLHDASITLRAGQIHALVGDNGAGKSSLFGVIAGSFRHKPVPDGIVDWAFQNPEHQFSALTVDEELRRARLRGVDQTDEGSTRPLNAETLDNLVSGLTAELPTDQPPHQLSGGQKRLLGVACAMLSNRPLLLLDEPTAHLDERGLTALAHALEGWAQAGGAVLFTCHDERVVRAWADRVTVLRHGTSVWEGDIAEWSGMQDGESRKESDTTAEVSPSSTSMSRPAHDVRAVRPMPFAGLNPLTCFPIIGALIALAFVVPGATGRLYALMVSLGILTVITPLRTGPGLPRRVAGVALRWAIVAIVTVVFGLLALRGTAYSSGSGESPWEHVASHGLLLGTVCAATLVAGCIADATDIVNAAAQRLRLPATWAAVANSGLAIARYLRHTGPIARDAARLRAVRPSHRFHNGLVRLISPFAALFPIFVDAIRFSRRLADTLTLRGLGLSRPRTYLRAFPWKIRDTIVTAVCIILPLVIAELLL</sequence>
<dbReference type="SMART" id="SM00382">
    <property type="entry name" value="AAA"/>
    <property type="match status" value="2"/>
</dbReference>
<evidence type="ECO:0000256" key="2">
    <source>
        <dbReference type="ARBA" id="ARBA00005417"/>
    </source>
</evidence>
<evidence type="ECO:0000256" key="8">
    <source>
        <dbReference type="ARBA" id="ARBA00023136"/>
    </source>
</evidence>
<dbReference type="InterPro" id="IPR027417">
    <property type="entry name" value="P-loop_NTPase"/>
</dbReference>
<dbReference type="Pfam" id="PF00005">
    <property type="entry name" value="ABC_tran"/>
    <property type="match status" value="2"/>
</dbReference>
<evidence type="ECO:0000313" key="13">
    <source>
        <dbReference type="Proteomes" id="UP000249432"/>
    </source>
</evidence>
<name>A0A2W5UR46_9CORY</name>
<dbReference type="AlphaFoldDB" id="A0A2W5UR46"/>
<keyword evidence="3" id="KW-0813">Transport</keyword>
<dbReference type="InterPro" id="IPR015856">
    <property type="entry name" value="ABC_transpr_CbiO/EcfA_su"/>
</dbReference>
<evidence type="ECO:0000256" key="5">
    <source>
        <dbReference type="ARBA" id="ARBA00022741"/>
    </source>
</evidence>
<feature type="transmembrane region" description="Helical" evidence="10">
    <location>
        <begin position="539"/>
        <end position="557"/>
    </location>
</feature>
<keyword evidence="8 10" id="KW-0472">Membrane</keyword>
<dbReference type="InterPro" id="IPR003339">
    <property type="entry name" value="ABC/ECF_trnsptr_transmembrane"/>
</dbReference>
<dbReference type="InterPro" id="IPR003593">
    <property type="entry name" value="AAA+_ATPase"/>
</dbReference>
<evidence type="ECO:0000256" key="6">
    <source>
        <dbReference type="ARBA" id="ARBA00022840"/>
    </source>
</evidence>
<keyword evidence="7 10" id="KW-1133">Transmembrane helix</keyword>
<keyword evidence="4 10" id="KW-0812">Transmembrane</keyword>
<evidence type="ECO:0000256" key="10">
    <source>
        <dbReference type="SAM" id="Phobius"/>
    </source>
</evidence>
<evidence type="ECO:0000256" key="3">
    <source>
        <dbReference type="ARBA" id="ARBA00022448"/>
    </source>
</evidence>
<feature type="transmembrane region" description="Helical" evidence="10">
    <location>
        <begin position="569"/>
        <end position="587"/>
    </location>
</feature>
<evidence type="ECO:0000256" key="4">
    <source>
        <dbReference type="ARBA" id="ARBA00022692"/>
    </source>
</evidence>
<dbReference type="PROSITE" id="PS00211">
    <property type="entry name" value="ABC_TRANSPORTER_1"/>
    <property type="match status" value="2"/>
</dbReference>
<dbReference type="CDD" id="cd16914">
    <property type="entry name" value="EcfT"/>
    <property type="match status" value="1"/>
</dbReference>
<feature type="transmembrane region" description="Helical" evidence="10">
    <location>
        <begin position="680"/>
        <end position="699"/>
    </location>
</feature>
<evidence type="ECO:0000313" key="12">
    <source>
        <dbReference type="EMBL" id="PZR05684.1"/>
    </source>
</evidence>
<feature type="region of interest" description="Disordered" evidence="9">
    <location>
        <begin position="470"/>
        <end position="499"/>
    </location>
</feature>
<evidence type="ECO:0000256" key="1">
    <source>
        <dbReference type="ARBA" id="ARBA00004141"/>
    </source>
</evidence>
<feature type="domain" description="ABC transporter" evidence="11">
    <location>
        <begin position="20"/>
        <end position="259"/>
    </location>
</feature>
<dbReference type="EMBL" id="QFRA01000005">
    <property type="protein sequence ID" value="PZR05684.1"/>
    <property type="molecule type" value="Genomic_DNA"/>
</dbReference>
<dbReference type="GO" id="GO:0043190">
    <property type="term" value="C:ATP-binding cassette (ABC) transporter complex"/>
    <property type="evidence" value="ECO:0007669"/>
    <property type="project" value="TreeGrafter"/>
</dbReference>